<organism evidence="2 3">
    <name type="scientific">Solimonas aquatica</name>
    <dbReference type="NCBI Taxonomy" id="489703"/>
    <lineage>
        <taxon>Bacteria</taxon>
        <taxon>Pseudomonadati</taxon>
        <taxon>Pseudomonadota</taxon>
        <taxon>Gammaproteobacteria</taxon>
        <taxon>Nevskiales</taxon>
        <taxon>Nevskiaceae</taxon>
        <taxon>Solimonas</taxon>
    </lineage>
</organism>
<keyword evidence="3" id="KW-1185">Reference proteome</keyword>
<dbReference type="STRING" id="489703.SAMN04488038_108190"/>
<dbReference type="Pfam" id="PF12728">
    <property type="entry name" value="HTH_17"/>
    <property type="match status" value="1"/>
</dbReference>
<sequence>MNKPADRLIPPAEAMRIVGVKSRTKFYDLIRTGELPQLIKRGRSSFHLESDLQAYVERIAAQSRKGAAQ</sequence>
<evidence type="ECO:0000313" key="3">
    <source>
        <dbReference type="Proteomes" id="UP000199233"/>
    </source>
</evidence>
<feature type="domain" description="Helix-turn-helix" evidence="1">
    <location>
        <begin position="12"/>
        <end position="58"/>
    </location>
</feature>
<evidence type="ECO:0000259" key="1">
    <source>
        <dbReference type="Pfam" id="PF12728"/>
    </source>
</evidence>
<dbReference type="EMBL" id="FOFS01000008">
    <property type="protein sequence ID" value="SEQ62140.1"/>
    <property type="molecule type" value="Genomic_DNA"/>
</dbReference>
<dbReference type="InterPro" id="IPR041657">
    <property type="entry name" value="HTH_17"/>
</dbReference>
<protein>
    <submittedName>
        <fullName evidence="2">Transcriptional regulator, AlpA family</fullName>
    </submittedName>
</protein>
<dbReference type="AlphaFoldDB" id="A0A1H9HIG2"/>
<dbReference type="Proteomes" id="UP000199233">
    <property type="component" value="Unassembled WGS sequence"/>
</dbReference>
<proteinExistence type="predicted"/>
<dbReference type="RefSeq" id="WP_093286158.1">
    <property type="nucleotide sequence ID" value="NZ_FOFS01000008.1"/>
</dbReference>
<gene>
    <name evidence="2" type="ORF">SAMN04488038_108190</name>
</gene>
<dbReference type="OrthoDB" id="8667257at2"/>
<name>A0A1H9HIG2_9GAMM</name>
<evidence type="ECO:0000313" key="2">
    <source>
        <dbReference type="EMBL" id="SEQ62140.1"/>
    </source>
</evidence>
<accession>A0A1H9HIG2</accession>
<reference evidence="2 3" key="1">
    <citation type="submission" date="2016-10" db="EMBL/GenBank/DDBJ databases">
        <authorList>
            <person name="de Groot N.N."/>
        </authorList>
    </citation>
    <scope>NUCLEOTIDE SEQUENCE [LARGE SCALE GENOMIC DNA]</scope>
    <source>
        <strain evidence="2 3">DSM 25927</strain>
    </source>
</reference>
<dbReference type="Gene3D" id="1.10.238.160">
    <property type="match status" value="1"/>
</dbReference>